<evidence type="ECO:0000313" key="1">
    <source>
        <dbReference type="EMBL" id="MCZ2720486.1"/>
    </source>
</evidence>
<keyword evidence="2" id="KW-1185">Reference proteome</keyword>
<evidence type="ECO:0000313" key="2">
    <source>
        <dbReference type="Proteomes" id="UP001149719"/>
    </source>
</evidence>
<dbReference type="RefSeq" id="WP_269122427.1">
    <property type="nucleotide sequence ID" value="NZ_JAPUBN010000007.1"/>
</dbReference>
<protein>
    <submittedName>
        <fullName evidence="1">Uncharacterized protein</fullName>
    </submittedName>
</protein>
<comment type="caution">
    <text evidence="1">The sequence shown here is derived from an EMBL/GenBank/DDBJ whole genome shotgun (WGS) entry which is preliminary data.</text>
</comment>
<dbReference type="EMBL" id="JAPUBN010000007">
    <property type="protein sequence ID" value="MCZ2720486.1"/>
    <property type="molecule type" value="Genomic_DNA"/>
</dbReference>
<gene>
    <name evidence="1" type="ORF">O1D97_02200</name>
</gene>
<proteinExistence type="predicted"/>
<name>A0ABT4JQ30_9GAMM</name>
<accession>A0ABT4JQ30</accession>
<reference evidence="1" key="1">
    <citation type="submission" date="2022-12" db="EMBL/GenBank/DDBJ databases">
        <title>Marinomonas 15G1-11 sp. nov, isolated from marine algae.</title>
        <authorList>
            <person name="Butt M."/>
            <person name="Choi D.G."/>
            <person name="Kim J.M."/>
            <person name="Lee J.K."/>
            <person name="Baek J.H."/>
            <person name="Jeon C.O."/>
        </authorList>
    </citation>
    <scope>NUCLEOTIDE SEQUENCE</scope>
    <source>
        <strain evidence="1">15G1-11</strain>
    </source>
</reference>
<sequence>MRSGKKSILTPISPIVIADNKSYWATHFYSILKCMDSHKNLMHSPRRFQEFPTWSLSLLRGNLPPNFFDQIEVYIRNWGVQYFFASLFNQKIGSHIIIELIERLEELYAVCFNKDLEQFLFYVSGNDSSLSYKLSNRFTEVFPFREMKGSVADLIGYSDLCLVLDNTFTGSSIGIFGEVEGTYGNKLRTESYWGKKQEFCVFSVGVVDGDQKLIYFEESNHKGIPRVHLMFEKSHFFISDFLEVLNCFKFLFLYGPTTKYRCPDDEFGFFLAEIKKRWSTPIEQVFDFLEKFIDGGDLVGYNDGAISIITDLQS</sequence>
<organism evidence="1 2">
    <name type="scientific">Marinomonas phaeophyticola</name>
    <dbReference type="NCBI Taxonomy" id="3004091"/>
    <lineage>
        <taxon>Bacteria</taxon>
        <taxon>Pseudomonadati</taxon>
        <taxon>Pseudomonadota</taxon>
        <taxon>Gammaproteobacteria</taxon>
        <taxon>Oceanospirillales</taxon>
        <taxon>Oceanospirillaceae</taxon>
        <taxon>Marinomonas</taxon>
    </lineage>
</organism>
<dbReference type="Proteomes" id="UP001149719">
    <property type="component" value="Unassembled WGS sequence"/>
</dbReference>